<sequence length="245" mass="26581">MKHSYYVITLLVLLGGRPTAVLAQASRDQAEARTIYHQANTKLQSAATHAVLAKQATGFFGDGTFQPGALRTFDGRYRPVPGLRFHAGLHLIEAQDSIDTDSTHLWPVGSLRGFDLGTADGPGTPPVRRFRPRLVKEGSAGTRRDFVEVLTAVDAGPLLLAWLYASGADATAGRLSFAPLLLAGVGNAPEEPLHPLDLNQAAVLRLFGKRADDMRAFANAQRLHFDQPTEVARIIDHYNRIAVVK</sequence>
<evidence type="ECO:0000313" key="2">
    <source>
        <dbReference type="EMBL" id="GGH83655.1"/>
    </source>
</evidence>
<comment type="caution">
    <text evidence="2">The sequence shown here is derived from an EMBL/GenBank/DDBJ whole genome shotgun (WGS) entry which is preliminary data.</text>
</comment>
<reference evidence="3" key="1">
    <citation type="journal article" date="2019" name="Int. J. Syst. Evol. Microbiol.">
        <title>The Global Catalogue of Microorganisms (GCM) 10K type strain sequencing project: providing services to taxonomists for standard genome sequencing and annotation.</title>
        <authorList>
            <consortium name="The Broad Institute Genomics Platform"/>
            <consortium name="The Broad Institute Genome Sequencing Center for Infectious Disease"/>
            <person name="Wu L."/>
            <person name="Ma J."/>
        </authorList>
    </citation>
    <scope>NUCLEOTIDE SEQUENCE [LARGE SCALE GENOMIC DNA]</scope>
    <source>
        <strain evidence="3">CGMCC 1.14966</strain>
    </source>
</reference>
<dbReference type="Proteomes" id="UP000637774">
    <property type="component" value="Unassembled WGS sequence"/>
</dbReference>
<gene>
    <name evidence="2" type="ORF">GCM10011495_13750</name>
</gene>
<protein>
    <submittedName>
        <fullName evidence="2">Uncharacterized protein</fullName>
    </submittedName>
</protein>
<proteinExistence type="predicted"/>
<name>A0ABQ2A3N6_9BACT</name>
<evidence type="ECO:0000313" key="3">
    <source>
        <dbReference type="Proteomes" id="UP000637774"/>
    </source>
</evidence>
<organism evidence="2 3">
    <name type="scientific">Hymenobacter frigidus</name>
    <dbReference type="NCBI Taxonomy" id="1524095"/>
    <lineage>
        <taxon>Bacteria</taxon>
        <taxon>Pseudomonadati</taxon>
        <taxon>Bacteroidota</taxon>
        <taxon>Cytophagia</taxon>
        <taxon>Cytophagales</taxon>
        <taxon>Hymenobacteraceae</taxon>
        <taxon>Hymenobacter</taxon>
    </lineage>
</organism>
<feature type="signal peptide" evidence="1">
    <location>
        <begin position="1"/>
        <end position="23"/>
    </location>
</feature>
<feature type="chain" id="PRO_5045986700" evidence="1">
    <location>
        <begin position="24"/>
        <end position="245"/>
    </location>
</feature>
<evidence type="ECO:0000256" key="1">
    <source>
        <dbReference type="SAM" id="SignalP"/>
    </source>
</evidence>
<dbReference type="EMBL" id="BMGY01000009">
    <property type="protein sequence ID" value="GGH83655.1"/>
    <property type="molecule type" value="Genomic_DNA"/>
</dbReference>
<keyword evidence="1" id="KW-0732">Signal</keyword>
<accession>A0ABQ2A3N6</accession>
<dbReference type="RefSeq" id="WP_188561316.1">
    <property type="nucleotide sequence ID" value="NZ_BMGY01000009.1"/>
</dbReference>
<keyword evidence="3" id="KW-1185">Reference proteome</keyword>